<proteinExistence type="predicted"/>
<dbReference type="PANTHER" id="PTHR43431:SF7">
    <property type="entry name" value="OXIDOREDUCTASE, SHORT CHAIN DEHYDROGENASE_REDUCTASE FAMILY (AFU_ORTHOLOGUE AFUA_5G14000)"/>
    <property type="match status" value="1"/>
</dbReference>
<sequence>MAPFIIIVASGSKVLDSQITSAFGLEYDFVFLTDKEITFDPTLELIRDQGREAKVFPIDSGDESSIQEAIANVTTQLGDKHCAAAIFQMSSAERTPKDFLQQNLDDFRSEVVTPIQSAYVFAKATLPLLQTHDGTGAHPPTLLFSGPRGSSSPDNIHENALVALSRSLAREYGPKGVHVAHVKYKQDREVKTTEQAVVEALWGLHVQPLSCFMNEIIL</sequence>
<dbReference type="Proteomes" id="UP000039046">
    <property type="component" value="Unassembled WGS sequence"/>
</dbReference>
<keyword evidence="2" id="KW-1185">Reference proteome</keyword>
<dbReference type="Pfam" id="PF13561">
    <property type="entry name" value="adh_short_C2"/>
    <property type="match status" value="1"/>
</dbReference>
<organism evidence="1 2">
    <name type="scientific">[Torrubiella] hemipterigena</name>
    <dbReference type="NCBI Taxonomy" id="1531966"/>
    <lineage>
        <taxon>Eukaryota</taxon>
        <taxon>Fungi</taxon>
        <taxon>Dikarya</taxon>
        <taxon>Ascomycota</taxon>
        <taxon>Pezizomycotina</taxon>
        <taxon>Sordariomycetes</taxon>
        <taxon>Hypocreomycetidae</taxon>
        <taxon>Hypocreales</taxon>
        <taxon>Clavicipitaceae</taxon>
        <taxon>Clavicipitaceae incertae sedis</taxon>
        <taxon>'Torrubiella' clade</taxon>
    </lineage>
</organism>
<dbReference type="InterPro" id="IPR002347">
    <property type="entry name" value="SDR_fam"/>
</dbReference>
<dbReference type="STRING" id="1531966.A0A0A1T8B0"/>
<dbReference type="HOGENOM" id="CLU_010194_17_0_1"/>
<name>A0A0A1T8B0_9HYPO</name>
<gene>
    <name evidence="1" type="ORF">VHEMI01705</name>
</gene>
<accession>A0A0A1T8B0</accession>
<dbReference type="PANTHER" id="PTHR43431">
    <property type="entry name" value="OXIDOREDUCTASE, SHORT CHAIN DEHYDROGENASE/REDUCTASE FAMILY (AFU_ORTHOLOGUE AFUA_5G14000)"/>
    <property type="match status" value="1"/>
</dbReference>
<evidence type="ECO:0000313" key="2">
    <source>
        <dbReference type="Proteomes" id="UP000039046"/>
    </source>
</evidence>
<dbReference type="OrthoDB" id="4868728at2759"/>
<dbReference type="AlphaFoldDB" id="A0A0A1T8B0"/>
<reference evidence="1 2" key="1">
    <citation type="journal article" date="2015" name="Genome Announc.">
        <title>Draft Genome Sequence and Gene Annotation of the Entomopathogenic Fungus Verticillium hemipterigenum.</title>
        <authorList>
            <person name="Horn F."/>
            <person name="Habel A."/>
            <person name="Scharf D.H."/>
            <person name="Dworschak J."/>
            <person name="Brakhage A.A."/>
            <person name="Guthke R."/>
            <person name="Hertweck C."/>
            <person name="Linde J."/>
        </authorList>
    </citation>
    <scope>NUCLEOTIDE SEQUENCE [LARGE SCALE GENOMIC DNA]</scope>
</reference>
<dbReference type="Gene3D" id="3.40.50.720">
    <property type="entry name" value="NAD(P)-binding Rossmann-like Domain"/>
    <property type="match status" value="1"/>
</dbReference>
<dbReference type="InterPro" id="IPR036291">
    <property type="entry name" value="NAD(P)-bd_dom_sf"/>
</dbReference>
<dbReference type="SUPFAM" id="SSF51735">
    <property type="entry name" value="NAD(P)-binding Rossmann-fold domains"/>
    <property type="match status" value="1"/>
</dbReference>
<dbReference type="EMBL" id="CDHN01000001">
    <property type="protein sequence ID" value="CEJ81584.1"/>
    <property type="molecule type" value="Genomic_DNA"/>
</dbReference>
<evidence type="ECO:0000313" key="1">
    <source>
        <dbReference type="EMBL" id="CEJ81584.1"/>
    </source>
</evidence>
<protein>
    <submittedName>
        <fullName evidence="1">Uncharacterized protein</fullName>
    </submittedName>
</protein>